<evidence type="ECO:0000256" key="1">
    <source>
        <dbReference type="SAM" id="Phobius"/>
    </source>
</evidence>
<keyword evidence="1" id="KW-0472">Membrane</keyword>
<gene>
    <name evidence="2" type="ORF">SAMN05421780_1086</name>
</gene>
<reference evidence="2 3" key="1">
    <citation type="submission" date="2016-10" db="EMBL/GenBank/DDBJ databases">
        <authorList>
            <person name="de Groot N.N."/>
        </authorList>
    </citation>
    <scope>NUCLEOTIDE SEQUENCE [LARGE SCALE GENOMIC DNA]</scope>
    <source>
        <strain evidence="2 3">DSM 6793</strain>
    </source>
</reference>
<dbReference type="Proteomes" id="UP000199514">
    <property type="component" value="Unassembled WGS sequence"/>
</dbReference>
<feature type="transmembrane region" description="Helical" evidence="1">
    <location>
        <begin position="47"/>
        <end position="67"/>
    </location>
</feature>
<dbReference type="AlphaFoldDB" id="A0A1I1L0Q9"/>
<dbReference type="RefSeq" id="WP_091513629.1">
    <property type="nucleotide sequence ID" value="NZ_FOLE01000008.1"/>
</dbReference>
<proteinExistence type="predicted"/>
<sequence length="515" mass="57019">MQNERNSFDDKIRERVEEYAFPFDQSGWDDMQRRLDTTMPVAWWKKWYNLLIALFLLTGAGSALYWLQSSQTEHIAIDNSTNTLDVYKPESGRKGNASMAALKENKTNKPTFSAEKINIINSSATIPNLDYLQTSEKGKNERPIILARKARTFKTYRHSVRNALTSASNGSTPLPAANGISVNGANRPQFLNTPFQAFVSTQTTNLLAQTAQMAIQSSYVEEGSAGAQFVSLNTSNTGRGRGNLNRGFNRNFLAAARYKQMGEYGLVEDGGDSNSDPDVTNVINTTPSANSASNDTESAQILNASQQQNYNSGSQYSTWFVASYGASESTNRNSSSAKTFNEQGGQIGIKASYLLSKKLSVEVGLFYAQNKYNTINQASTDTSFGMVTSFVKQKHIQLPIQLQYQILEHKNVSLSATAGATIRNSTTIQTLDYVKNITLYDLQGHLAYANAEQKTIVNRSAREWNTGVNVSLNGVWSLNERMQFVLSPYWQRIVSGSSNVRGRSMGVNTSINFKF</sequence>
<dbReference type="OrthoDB" id="1523584at2"/>
<keyword evidence="1" id="KW-1133">Transmembrane helix</keyword>
<keyword evidence="3" id="KW-1185">Reference proteome</keyword>
<evidence type="ECO:0000313" key="3">
    <source>
        <dbReference type="Proteomes" id="UP000199514"/>
    </source>
</evidence>
<dbReference type="EMBL" id="FOLE01000008">
    <property type="protein sequence ID" value="SFC66656.1"/>
    <property type="molecule type" value="Genomic_DNA"/>
</dbReference>
<keyword evidence="1" id="KW-0812">Transmembrane</keyword>
<protein>
    <submittedName>
        <fullName evidence="2">Uncharacterized protein</fullName>
    </submittedName>
</protein>
<name>A0A1I1L0Q9_9BACT</name>
<accession>A0A1I1L0Q9</accession>
<organism evidence="2 3">
    <name type="scientific">Flexibacter flexilis DSM 6793</name>
    <dbReference type="NCBI Taxonomy" id="927664"/>
    <lineage>
        <taxon>Bacteria</taxon>
        <taxon>Pseudomonadati</taxon>
        <taxon>Bacteroidota</taxon>
        <taxon>Cytophagia</taxon>
        <taxon>Cytophagales</taxon>
        <taxon>Flexibacteraceae</taxon>
        <taxon>Flexibacter</taxon>
    </lineage>
</organism>
<dbReference type="STRING" id="927664.SAMN05421780_1086"/>
<evidence type="ECO:0000313" key="2">
    <source>
        <dbReference type="EMBL" id="SFC66656.1"/>
    </source>
</evidence>